<organism evidence="3 4">
    <name type="scientific">Vagococcus allomyrinae</name>
    <dbReference type="NCBI Taxonomy" id="2794353"/>
    <lineage>
        <taxon>Bacteria</taxon>
        <taxon>Bacillati</taxon>
        <taxon>Bacillota</taxon>
        <taxon>Bacilli</taxon>
        <taxon>Lactobacillales</taxon>
        <taxon>Enterococcaceae</taxon>
        <taxon>Vagococcus</taxon>
    </lineage>
</organism>
<dbReference type="Proteomes" id="UP000674938">
    <property type="component" value="Unassembled WGS sequence"/>
</dbReference>
<evidence type="ECO:0000313" key="4">
    <source>
        <dbReference type="Proteomes" id="UP000674938"/>
    </source>
</evidence>
<evidence type="ECO:0000256" key="1">
    <source>
        <dbReference type="SAM" id="Phobius"/>
    </source>
</evidence>
<sequence>MKFVAKSKHVKNGNIYIGVAIVVMVVLFISSSQTYEQQSQLSLLEKLLKNEPFKARLSQISFSYAGSPVSIKESGYFSFVEFFIRKGAHFGTYFILGGSWFLGLQPRIKNMGLTALVSWLAATGYAGLDEFHQMLTGGRTPLFQDVMLDSMGALTAIVICLVVMLIKRVRKGS</sequence>
<evidence type="ECO:0000259" key="2">
    <source>
        <dbReference type="Pfam" id="PF04892"/>
    </source>
</evidence>
<dbReference type="PIRSF" id="PIRSF019083">
    <property type="entry name" value="UCP019083_VanZ"/>
    <property type="match status" value="1"/>
</dbReference>
<name>A0A940SYM1_9ENTE</name>
<feature type="transmembrane region" description="Helical" evidence="1">
    <location>
        <begin position="148"/>
        <end position="166"/>
    </location>
</feature>
<feature type="transmembrane region" description="Helical" evidence="1">
    <location>
        <begin position="87"/>
        <end position="104"/>
    </location>
</feature>
<comment type="caution">
    <text evidence="3">The sequence shown here is derived from an EMBL/GenBank/DDBJ whole genome shotgun (WGS) entry which is preliminary data.</text>
</comment>
<evidence type="ECO:0000313" key="3">
    <source>
        <dbReference type="EMBL" id="MBP1043528.1"/>
    </source>
</evidence>
<protein>
    <submittedName>
        <fullName evidence="3">VanZ family protein</fullName>
    </submittedName>
</protein>
<keyword evidence="4" id="KW-1185">Reference proteome</keyword>
<reference evidence="3" key="1">
    <citation type="submission" date="2020-12" db="EMBL/GenBank/DDBJ databases">
        <title>Vagococcus allomyrinae sp. nov. and Enterococcus lavae sp. nov., isolated from the larvae of Allomyrina dichotoma.</title>
        <authorList>
            <person name="Lee S.D."/>
        </authorList>
    </citation>
    <scope>NUCLEOTIDE SEQUENCE</scope>
    <source>
        <strain evidence="3">BWB3-3</strain>
    </source>
</reference>
<dbReference type="EMBL" id="JAEEGA010000017">
    <property type="protein sequence ID" value="MBP1043528.1"/>
    <property type="molecule type" value="Genomic_DNA"/>
</dbReference>
<dbReference type="NCBIfam" id="NF037970">
    <property type="entry name" value="vanZ_1"/>
    <property type="match status" value="1"/>
</dbReference>
<feature type="transmembrane region" description="Helical" evidence="1">
    <location>
        <begin position="111"/>
        <end position="128"/>
    </location>
</feature>
<gene>
    <name evidence="3" type="ORF">I6N95_21105</name>
</gene>
<feature type="domain" description="VanZ-like" evidence="2">
    <location>
        <begin position="19"/>
        <end position="162"/>
    </location>
</feature>
<dbReference type="Pfam" id="PF04892">
    <property type="entry name" value="VanZ"/>
    <property type="match status" value="1"/>
</dbReference>
<dbReference type="InterPro" id="IPR016747">
    <property type="entry name" value="Phosphotransbutyrylase"/>
</dbReference>
<feature type="transmembrane region" description="Helical" evidence="1">
    <location>
        <begin position="12"/>
        <end position="31"/>
    </location>
</feature>
<proteinExistence type="predicted"/>
<dbReference type="InterPro" id="IPR006976">
    <property type="entry name" value="VanZ-like"/>
</dbReference>
<keyword evidence="1" id="KW-0812">Transmembrane</keyword>
<keyword evidence="1" id="KW-1133">Transmembrane helix</keyword>
<accession>A0A940SYM1</accession>
<keyword evidence="1" id="KW-0472">Membrane</keyword>
<dbReference type="AlphaFoldDB" id="A0A940SYM1"/>